<gene>
    <name evidence="1" type="ORF">MHL29_13255</name>
</gene>
<reference evidence="1 2" key="1">
    <citation type="submission" date="2022-02" db="EMBL/GenBank/DDBJ databases">
        <title>Uncovering new skin microbiome diversity through culturing and metagenomics.</title>
        <authorList>
            <person name="Conlan S."/>
            <person name="Deming C."/>
            <person name="Nisc Comparative Sequencing Program N."/>
            <person name="Segre J.A."/>
        </authorList>
    </citation>
    <scope>NUCLEOTIDE SEQUENCE [LARGE SCALE GENOMIC DNA]</scope>
    <source>
        <strain evidence="1 2">ACRQZ</strain>
    </source>
</reference>
<accession>A0ABS9Q4P5</accession>
<name>A0ABS9Q4P5_9MICO</name>
<dbReference type="RefSeq" id="WP_029210184.1">
    <property type="nucleotide sequence ID" value="NZ_DAMCTM010000003.1"/>
</dbReference>
<keyword evidence="2" id="KW-1185">Reference proteome</keyword>
<evidence type="ECO:0000313" key="2">
    <source>
        <dbReference type="Proteomes" id="UP001521931"/>
    </source>
</evidence>
<evidence type="ECO:0000313" key="1">
    <source>
        <dbReference type="EMBL" id="MCG7322846.1"/>
    </source>
</evidence>
<protein>
    <recommendedName>
        <fullName evidence="3">PknH-like extracellular domain-containing protein</fullName>
    </recommendedName>
</protein>
<evidence type="ECO:0008006" key="3">
    <source>
        <dbReference type="Google" id="ProtNLM"/>
    </source>
</evidence>
<organism evidence="1 2">
    <name type="scientific">Arsenicicoccus bolidensis</name>
    <dbReference type="NCBI Taxonomy" id="229480"/>
    <lineage>
        <taxon>Bacteria</taxon>
        <taxon>Bacillati</taxon>
        <taxon>Actinomycetota</taxon>
        <taxon>Actinomycetes</taxon>
        <taxon>Micrococcales</taxon>
        <taxon>Intrasporangiaceae</taxon>
        <taxon>Arsenicicoccus</taxon>
    </lineage>
</organism>
<comment type="caution">
    <text evidence="1">The sequence shown here is derived from an EMBL/GenBank/DDBJ whole genome shotgun (WGS) entry which is preliminary data.</text>
</comment>
<dbReference type="EMBL" id="JAKRCV010000047">
    <property type="protein sequence ID" value="MCG7322846.1"/>
    <property type="molecule type" value="Genomic_DNA"/>
</dbReference>
<dbReference type="Proteomes" id="UP001521931">
    <property type="component" value="Unassembled WGS sequence"/>
</dbReference>
<sequence length="186" mass="19497">MVEPPLPTAPAATRAGALDQRALPTPSGWTTAVGDGADGAYIPNGTWVNARDPRSTAHELLGLGCQEVPAGYPVPTAALEGTYRGPGGASGTTVTVELPDEAAARRLVDLYRGQAESCRGRGDAPFTYEPLRASPDLVDRRTFAGETATWLEVVGVRGRRATFLLLQEGAGRLSGRQIDSVVASLR</sequence>
<proteinExistence type="predicted"/>